<feature type="transmembrane region" description="Helical" evidence="13">
    <location>
        <begin position="84"/>
        <end position="105"/>
    </location>
</feature>
<accession>A0A7K1TKW7</accession>
<keyword evidence="3" id="KW-0813">Transport</keyword>
<dbReference type="Pfam" id="PF06736">
    <property type="entry name" value="TMEM175"/>
    <property type="match status" value="1"/>
</dbReference>
<evidence type="ECO:0000256" key="5">
    <source>
        <dbReference type="ARBA" id="ARBA00022692"/>
    </source>
</evidence>
<evidence type="ECO:0000256" key="9">
    <source>
        <dbReference type="ARBA" id="ARBA00023065"/>
    </source>
</evidence>
<evidence type="ECO:0000256" key="7">
    <source>
        <dbReference type="ARBA" id="ARBA00022958"/>
    </source>
</evidence>
<keyword evidence="15" id="KW-1185">Reference proteome</keyword>
<keyword evidence="10 13" id="KW-0472">Membrane</keyword>
<comment type="similarity">
    <text evidence="2">Belongs to the TMEM175 family.</text>
</comment>
<evidence type="ECO:0000256" key="10">
    <source>
        <dbReference type="ARBA" id="ARBA00023136"/>
    </source>
</evidence>
<reference evidence="14 15" key="1">
    <citation type="submission" date="2019-12" db="EMBL/GenBank/DDBJ databases">
        <title>Hymenobacter sp. HMF4947 Genome sequencing and assembly.</title>
        <authorList>
            <person name="Kang H."/>
            <person name="Cha I."/>
            <person name="Kim H."/>
            <person name="Joh K."/>
        </authorList>
    </citation>
    <scope>NUCLEOTIDE SEQUENCE [LARGE SCALE GENOMIC DNA]</scope>
    <source>
        <strain evidence="14 15">HMF4947</strain>
    </source>
</reference>
<dbReference type="InterPro" id="IPR010617">
    <property type="entry name" value="TMEM175-like"/>
</dbReference>
<dbReference type="GO" id="GO:0016020">
    <property type="term" value="C:membrane"/>
    <property type="evidence" value="ECO:0007669"/>
    <property type="project" value="UniProtKB-SubCell"/>
</dbReference>
<keyword evidence="4" id="KW-0633">Potassium transport</keyword>
<dbReference type="PANTHER" id="PTHR31462:SF5">
    <property type="entry name" value="ENDOSOMAL_LYSOSOMAL PROTON CHANNEL TMEM175"/>
    <property type="match status" value="1"/>
</dbReference>
<evidence type="ECO:0000256" key="8">
    <source>
        <dbReference type="ARBA" id="ARBA00022989"/>
    </source>
</evidence>
<keyword evidence="11" id="KW-0407">Ion channel</keyword>
<dbReference type="GO" id="GO:0005267">
    <property type="term" value="F:potassium channel activity"/>
    <property type="evidence" value="ECO:0007669"/>
    <property type="project" value="UniProtKB-KW"/>
</dbReference>
<evidence type="ECO:0000256" key="12">
    <source>
        <dbReference type="ARBA" id="ARBA00034430"/>
    </source>
</evidence>
<evidence type="ECO:0000256" key="13">
    <source>
        <dbReference type="SAM" id="Phobius"/>
    </source>
</evidence>
<gene>
    <name evidence="14" type="ORF">GO988_22235</name>
</gene>
<comment type="catalytic activity">
    <reaction evidence="12">
        <text>K(+)(in) = K(+)(out)</text>
        <dbReference type="Rhea" id="RHEA:29463"/>
        <dbReference type="ChEBI" id="CHEBI:29103"/>
    </reaction>
</comment>
<dbReference type="GO" id="GO:0015252">
    <property type="term" value="F:proton channel activity"/>
    <property type="evidence" value="ECO:0007669"/>
    <property type="project" value="InterPro"/>
</dbReference>
<evidence type="ECO:0000313" key="14">
    <source>
        <dbReference type="EMBL" id="MVN79059.1"/>
    </source>
</evidence>
<protein>
    <submittedName>
        <fullName evidence="14">DUF1211 domain-containing protein</fullName>
    </submittedName>
</protein>
<name>A0A7K1TKW7_9BACT</name>
<keyword evidence="5 13" id="KW-0812">Transmembrane</keyword>
<evidence type="ECO:0000256" key="3">
    <source>
        <dbReference type="ARBA" id="ARBA00022448"/>
    </source>
</evidence>
<proteinExistence type="inferred from homology"/>
<dbReference type="EMBL" id="WQKZ01000009">
    <property type="protein sequence ID" value="MVN79059.1"/>
    <property type="molecule type" value="Genomic_DNA"/>
</dbReference>
<comment type="caution">
    <text evidence="14">The sequence shown here is derived from an EMBL/GenBank/DDBJ whole genome shotgun (WGS) entry which is preliminary data.</text>
</comment>
<sequence>MNSKPAGNKHTLHGPPLNRPSLPVAYTTVAGQNLRRIESLSDGVFSIAMTLLVLNLRVPAAALVRTEADVGPALLGLLPSIGGYVLGFLSLGIFWVCQSTQFTYLEHSDRRLAWWHIAFLLVVGLLPFSTAFLTTHFPLRGAVLVYWANLLLVGAALLGSYRYAQRHSMLRAVDAAVSQALVRRIVLMQVLYAAAAGMCFLSVYAGAILLLLVQLNYALGLVADRWLGD</sequence>
<feature type="transmembrane region" description="Helical" evidence="13">
    <location>
        <begin position="144"/>
        <end position="164"/>
    </location>
</feature>
<evidence type="ECO:0000256" key="4">
    <source>
        <dbReference type="ARBA" id="ARBA00022538"/>
    </source>
</evidence>
<dbReference type="PANTHER" id="PTHR31462">
    <property type="entry name" value="ENDOSOMAL/LYSOSOMAL POTASSIUM CHANNEL TMEM175"/>
    <property type="match status" value="1"/>
</dbReference>
<feature type="transmembrane region" description="Helical" evidence="13">
    <location>
        <begin position="185"/>
        <end position="213"/>
    </location>
</feature>
<evidence type="ECO:0000256" key="2">
    <source>
        <dbReference type="ARBA" id="ARBA00006920"/>
    </source>
</evidence>
<dbReference type="AlphaFoldDB" id="A0A7K1TKW7"/>
<organism evidence="14 15">
    <name type="scientific">Hymenobacter ginkgonis</name>
    <dbReference type="NCBI Taxonomy" id="2682976"/>
    <lineage>
        <taxon>Bacteria</taxon>
        <taxon>Pseudomonadati</taxon>
        <taxon>Bacteroidota</taxon>
        <taxon>Cytophagia</taxon>
        <taxon>Cytophagales</taxon>
        <taxon>Hymenobacteraceae</taxon>
        <taxon>Hymenobacter</taxon>
    </lineage>
</organism>
<feature type="transmembrane region" description="Helical" evidence="13">
    <location>
        <begin position="44"/>
        <end position="64"/>
    </location>
</feature>
<keyword evidence="6" id="KW-0631">Potassium channel</keyword>
<evidence type="ECO:0000256" key="1">
    <source>
        <dbReference type="ARBA" id="ARBA00004141"/>
    </source>
</evidence>
<dbReference type="Proteomes" id="UP000441336">
    <property type="component" value="Unassembled WGS sequence"/>
</dbReference>
<evidence type="ECO:0000256" key="11">
    <source>
        <dbReference type="ARBA" id="ARBA00023303"/>
    </source>
</evidence>
<evidence type="ECO:0000256" key="6">
    <source>
        <dbReference type="ARBA" id="ARBA00022826"/>
    </source>
</evidence>
<keyword evidence="7" id="KW-0630">Potassium</keyword>
<keyword evidence="8 13" id="KW-1133">Transmembrane helix</keyword>
<keyword evidence="9" id="KW-0406">Ion transport</keyword>
<feature type="transmembrane region" description="Helical" evidence="13">
    <location>
        <begin position="112"/>
        <end position="132"/>
    </location>
</feature>
<comment type="subcellular location">
    <subcellularLocation>
        <location evidence="1">Membrane</location>
        <topology evidence="1">Multi-pass membrane protein</topology>
    </subcellularLocation>
</comment>
<evidence type="ECO:0000313" key="15">
    <source>
        <dbReference type="Proteomes" id="UP000441336"/>
    </source>
</evidence>